<dbReference type="EMBL" id="LGTZ01001091">
    <property type="protein sequence ID" value="OJD22346.1"/>
    <property type="molecule type" value="Genomic_DNA"/>
</dbReference>
<keyword evidence="3" id="KW-1185">Reference proteome</keyword>
<dbReference type="Proteomes" id="UP000242791">
    <property type="component" value="Unassembled WGS sequence"/>
</dbReference>
<evidence type="ECO:0000313" key="2">
    <source>
        <dbReference type="EMBL" id="OJD22346.1"/>
    </source>
</evidence>
<evidence type="ECO:0000313" key="3">
    <source>
        <dbReference type="Proteomes" id="UP000242791"/>
    </source>
</evidence>
<feature type="compositionally biased region" description="Polar residues" evidence="1">
    <location>
        <begin position="233"/>
        <end position="246"/>
    </location>
</feature>
<feature type="compositionally biased region" description="Low complexity" evidence="1">
    <location>
        <begin position="30"/>
        <end position="39"/>
    </location>
</feature>
<dbReference type="STRING" id="1658174.A0A1J9Q2N1"/>
<organism evidence="2 3">
    <name type="scientific">Blastomyces percursus</name>
    <dbReference type="NCBI Taxonomy" id="1658174"/>
    <lineage>
        <taxon>Eukaryota</taxon>
        <taxon>Fungi</taxon>
        <taxon>Dikarya</taxon>
        <taxon>Ascomycota</taxon>
        <taxon>Pezizomycotina</taxon>
        <taxon>Eurotiomycetes</taxon>
        <taxon>Eurotiomycetidae</taxon>
        <taxon>Onygenales</taxon>
        <taxon>Ajellomycetaceae</taxon>
        <taxon>Blastomyces</taxon>
    </lineage>
</organism>
<dbReference type="VEuPathDB" id="FungiDB:ACJ73_06306"/>
<name>A0A1J9Q2N1_9EURO</name>
<feature type="region of interest" description="Disordered" evidence="1">
    <location>
        <begin position="554"/>
        <end position="639"/>
    </location>
</feature>
<dbReference type="OrthoDB" id="4354629at2759"/>
<feature type="compositionally biased region" description="Basic residues" evidence="1">
    <location>
        <begin position="20"/>
        <end position="29"/>
    </location>
</feature>
<reference evidence="2 3" key="1">
    <citation type="submission" date="2015-08" db="EMBL/GenBank/DDBJ databases">
        <title>Emmonsia species relationships and genome sequence.</title>
        <authorList>
            <person name="Cuomo C.A."/>
            <person name="Schwartz I.S."/>
            <person name="Kenyon C."/>
            <person name="De Hoog G.S."/>
            <person name="Govender N.P."/>
            <person name="Botha A."/>
            <person name="Moreno L."/>
            <person name="De Vries M."/>
            <person name="Munoz J.F."/>
            <person name="Stielow J.B."/>
        </authorList>
    </citation>
    <scope>NUCLEOTIDE SEQUENCE [LARGE SCALE GENOMIC DNA]</scope>
    <source>
        <strain evidence="2 3">EI222</strain>
    </source>
</reference>
<feature type="compositionally biased region" description="Basic and acidic residues" evidence="1">
    <location>
        <begin position="7"/>
        <end position="19"/>
    </location>
</feature>
<evidence type="ECO:0000256" key="1">
    <source>
        <dbReference type="SAM" id="MobiDB-lite"/>
    </source>
</evidence>
<sequence>MPRGRPRIYDSQKERTDARNHRRRKRRKQPQAATAAATHSDPKFQHSFLIYQDNIATVTSAEPDSFTELSIALDDLLVLEQAEDDPPPVGVSSSPVEISAAEESDGPSLDEGSHYLEYEQDLGAVVDSPPVEPPARLTFPAASSQESANTQLLAQKLVEQLLQHQGCSEHVDPGSSSPDSLSLSELIEIDCPDILSQPKIQPYPVNWDHLLPAQARRRLFTGIQSVPERAGSETLSEPSSRETAPTPTRDLPPPIVDLDADTLCPIEPFTVTFDIDSAGGFASSLAVARKGLQWMGVRPPTSNLTHSLHLPPVPVEFFDSDSERWRSKQVPLHHVPHLPLGRMSGFEAVEVYLLFPRLFHPSLQHWVIAEEHWTCWIDQVFMPAIYDTLPAELIQHLVAGAKDAQTRATAASAERTTQGPDRPRVQLLHYHIPPQYLAALWDRVQFYIQQRNQTEFRGSQIIFHAKNVKTHFQDQSWQQMWDRFFTVWNGTLDRSYVLEDYYDLAKEVVPKGRSFPVQYTPQASEQPLTLAWRECCLRQFSRWLHQCAQELEHQESHHPQIAVHSPEREPARRSRRLQQQPPPIQVVIPRQETTEPRSGQGTEGQEAETDDAVHSPIDPDFTASRSQSPNSTSPPKPCWREEYYPLSLTRDMGSLTIEPHSKRTSSLRQHGLFYIQFYNISKEVFAAGSTYPYMNKGLDTLALDAGLVRSWQHIGQAMSHSPHAMLRAYIHTKVRCHTALSSCRNRSYGTREEYRVSGTLLQTIHQIMRVHLSRQDQPSVCPDAILPFFVHPTALFLDWVRWNMNRLCLGFEMVYTLQPHTLVHWEHTRVMMMFLRCLTFTYGGGGHHLQHSTGLWVDRRVRPPAEGSDVERIQEGIGIGETLQLYGFGWFLDKLDYQSMTFRPPHRASMMFNTPTLLSQYYARYRHLVAAHRDYIFFHDIFTQLSQAREDPTRAMTLLDLLVDLCLRSFRQDVFHALEQAHPKQPMSQSGLQAALAGEVPLTTTGFRRVLRRAPLETEFQYVSSMKAKVSDVSVLFTWLWGWAGDGNNGGWPRKGWEKKLYRLLFRQSFEVITQIFGLQQAREWRATLQYRFIRTHWILPYPSKQSFWSRSTAASGRDQQRKLQTWASVHPWVLSYYREHPPAHDGLAAGEINQLPVTGWQRSRNAMELTITLPTIPKDPSVPFTMAHTAAIHAPTANPHLPLPMIRVVQGPIAQGILENDPHSQYLARQLRRLDRDETRDATWLIQHLPSFSEEVASRFREHSRSMRLPFSQETTRVDVKETTGPADPQFLHLKPSPDLKQLEEDSDAENVSSRRRRSHQDQEKWFECEGWIRKHKQKFLRYQQLLREARQRVRPTDAEISQRRFLAQKEDDVRKSQLRQKAILHAMSQVSDMMCEIYKQSRM</sequence>
<proteinExistence type="predicted"/>
<accession>A0A1J9Q2N1</accession>
<feature type="region of interest" description="Disordered" evidence="1">
    <location>
        <begin position="1275"/>
        <end position="1321"/>
    </location>
</feature>
<feature type="region of interest" description="Disordered" evidence="1">
    <location>
        <begin position="227"/>
        <end position="254"/>
    </location>
</feature>
<comment type="caution">
    <text evidence="2">The sequence shown here is derived from an EMBL/GenBank/DDBJ whole genome shotgun (WGS) entry which is preliminary data.</text>
</comment>
<feature type="region of interest" description="Disordered" evidence="1">
    <location>
        <begin position="83"/>
        <end position="112"/>
    </location>
</feature>
<gene>
    <name evidence="2" type="ORF">ACJ73_06306</name>
</gene>
<protein>
    <submittedName>
        <fullName evidence="2">Uncharacterized protein</fullName>
    </submittedName>
</protein>
<feature type="region of interest" description="Disordered" evidence="1">
    <location>
        <begin position="1"/>
        <end position="43"/>
    </location>
</feature>